<evidence type="ECO:0000313" key="2">
    <source>
        <dbReference type="Proteomes" id="UP001596548"/>
    </source>
</evidence>
<proteinExistence type="predicted"/>
<protein>
    <recommendedName>
        <fullName evidence="3">Nucleotidyltransferase</fullName>
    </recommendedName>
</protein>
<dbReference type="RefSeq" id="WP_378974771.1">
    <property type="nucleotide sequence ID" value="NZ_JBHTBJ010000030.1"/>
</dbReference>
<keyword evidence="2" id="KW-1185">Reference proteome</keyword>
<comment type="caution">
    <text evidence="1">The sequence shown here is derived from an EMBL/GenBank/DDBJ whole genome shotgun (WGS) entry which is preliminary data.</text>
</comment>
<accession>A0ABW2HYN7</accession>
<name>A0ABW2HYN7_9ACTN</name>
<sequence>MRSFNASTAADLEPVALVLAELSRRASECGVEIMVVGATARDILIRHVVGSVPERATADIDVAVAVNVFGFREAMAAAVHVTFPGNLVVPVASLPAQSVLKILAWQDRHHDNRRDAIDLKSIITAYHEGPYLDQLYVDHQELVELHEFDPRLAGAHRSGREARSLLARENPGFVTALLDSPEQFDLLAADMGGLVRENRSLLLAYSKGFAEPPPETL</sequence>
<evidence type="ECO:0008006" key="3">
    <source>
        <dbReference type="Google" id="ProtNLM"/>
    </source>
</evidence>
<evidence type="ECO:0000313" key="1">
    <source>
        <dbReference type="EMBL" id="MFC7278185.1"/>
    </source>
</evidence>
<dbReference type="EMBL" id="JBHTBJ010000030">
    <property type="protein sequence ID" value="MFC7278185.1"/>
    <property type="molecule type" value="Genomic_DNA"/>
</dbReference>
<reference evidence="2" key="1">
    <citation type="journal article" date="2019" name="Int. J. Syst. Evol. Microbiol.">
        <title>The Global Catalogue of Microorganisms (GCM) 10K type strain sequencing project: providing services to taxonomists for standard genome sequencing and annotation.</title>
        <authorList>
            <consortium name="The Broad Institute Genomics Platform"/>
            <consortium name="The Broad Institute Genome Sequencing Center for Infectious Disease"/>
            <person name="Wu L."/>
            <person name="Ma J."/>
        </authorList>
    </citation>
    <scope>NUCLEOTIDE SEQUENCE [LARGE SCALE GENOMIC DNA]</scope>
    <source>
        <strain evidence="2">XZYJT-10</strain>
    </source>
</reference>
<organism evidence="1 2">
    <name type="scientific">Paractinoplanes rhizophilus</name>
    <dbReference type="NCBI Taxonomy" id="1416877"/>
    <lineage>
        <taxon>Bacteria</taxon>
        <taxon>Bacillati</taxon>
        <taxon>Actinomycetota</taxon>
        <taxon>Actinomycetes</taxon>
        <taxon>Micromonosporales</taxon>
        <taxon>Micromonosporaceae</taxon>
        <taxon>Paractinoplanes</taxon>
    </lineage>
</organism>
<gene>
    <name evidence="1" type="ORF">ACFQS1_29725</name>
</gene>
<dbReference type="Proteomes" id="UP001596548">
    <property type="component" value="Unassembled WGS sequence"/>
</dbReference>